<gene>
    <name evidence="3" type="ORF">B0A49_12249</name>
</gene>
<feature type="coiled-coil region" evidence="1">
    <location>
        <begin position="165"/>
        <end position="192"/>
    </location>
</feature>
<evidence type="ECO:0000313" key="3">
    <source>
        <dbReference type="EMBL" id="TKA58181.1"/>
    </source>
</evidence>
<keyword evidence="4" id="KW-1185">Reference proteome</keyword>
<feature type="coiled-coil region" evidence="1">
    <location>
        <begin position="285"/>
        <end position="312"/>
    </location>
</feature>
<feature type="compositionally biased region" description="Basic and acidic residues" evidence="2">
    <location>
        <begin position="1"/>
        <end position="17"/>
    </location>
</feature>
<feature type="region of interest" description="Disordered" evidence="2">
    <location>
        <begin position="1"/>
        <end position="34"/>
    </location>
</feature>
<reference evidence="3 4" key="1">
    <citation type="submission" date="2017-03" db="EMBL/GenBank/DDBJ databases">
        <title>Genomes of endolithic fungi from Antarctica.</title>
        <authorList>
            <person name="Coleine C."/>
            <person name="Masonjones S."/>
            <person name="Stajich J.E."/>
        </authorList>
    </citation>
    <scope>NUCLEOTIDE SEQUENCE [LARGE SCALE GENOMIC DNA]</scope>
    <source>
        <strain evidence="3 4">CCFEE 5187</strain>
    </source>
</reference>
<dbReference type="STRING" id="331657.A0A4U0W719"/>
<protein>
    <submittedName>
        <fullName evidence="3">Uncharacterized protein</fullName>
    </submittedName>
</protein>
<dbReference type="OrthoDB" id="3553547at2759"/>
<evidence type="ECO:0000256" key="1">
    <source>
        <dbReference type="SAM" id="Coils"/>
    </source>
</evidence>
<organism evidence="3 4">
    <name type="scientific">Cryomyces minteri</name>
    <dbReference type="NCBI Taxonomy" id="331657"/>
    <lineage>
        <taxon>Eukaryota</taxon>
        <taxon>Fungi</taxon>
        <taxon>Dikarya</taxon>
        <taxon>Ascomycota</taxon>
        <taxon>Pezizomycotina</taxon>
        <taxon>Dothideomycetes</taxon>
        <taxon>Dothideomycetes incertae sedis</taxon>
        <taxon>Cryomyces</taxon>
    </lineage>
</organism>
<evidence type="ECO:0000313" key="4">
    <source>
        <dbReference type="Proteomes" id="UP000308768"/>
    </source>
</evidence>
<keyword evidence="1" id="KW-0175">Coiled coil</keyword>
<accession>A0A4U0W719</accession>
<proteinExistence type="predicted"/>
<dbReference type="EMBL" id="NAJN01002075">
    <property type="protein sequence ID" value="TKA58181.1"/>
    <property type="molecule type" value="Genomic_DNA"/>
</dbReference>
<dbReference type="AlphaFoldDB" id="A0A4U0W719"/>
<name>A0A4U0W719_9PEZI</name>
<evidence type="ECO:0000256" key="2">
    <source>
        <dbReference type="SAM" id="MobiDB-lite"/>
    </source>
</evidence>
<dbReference type="Proteomes" id="UP000308768">
    <property type="component" value="Unassembled WGS sequence"/>
</dbReference>
<feature type="compositionally biased region" description="Polar residues" evidence="2">
    <location>
        <begin position="440"/>
        <end position="453"/>
    </location>
</feature>
<feature type="compositionally biased region" description="Polar residues" evidence="2">
    <location>
        <begin position="18"/>
        <end position="32"/>
    </location>
</feature>
<sequence>MRDRLAELPRRPLENRRNMSTGARTSSQTLAEQSMKDSLYHVAPGTPHCQEAPVGQATSCVVGVAEGASSSKRAALRPNLGDFPSVRKVLRQQEKVAALRDSVLTMRAGVKNQRQNVAQHRRHALDDLAGLMKTLNIAFATGTVEEAGEDLNLVYENVQTSIGELGSQEGQVEDLEDQLSILEYRLHQREGELYTSLKEVFVQSLHDLHDDINMETNTTTVSPGEEGSSDSIPPLLAEYYDKVGDVTVMRERIEELESEHHQVLDGYEARLRVGGVISESDKTFLLNYKQEHQAMLRDLENAQRLASGLREQCIESGLNPDQEDDELALSKGWVVVLQRETDDVQKQKCPALFERPYHGSIDNLMSGFANTRDRINRWLMDILRTTRLEALQHQNTLGTLRPEDISANATWAAQVGDFWTDDEAANGPSLSHDDEAANGPSLSHDSPDASSLQKAAIVKA</sequence>
<feature type="region of interest" description="Disordered" evidence="2">
    <location>
        <begin position="422"/>
        <end position="460"/>
    </location>
</feature>
<comment type="caution">
    <text evidence="3">The sequence shown here is derived from an EMBL/GenBank/DDBJ whole genome shotgun (WGS) entry which is preliminary data.</text>
</comment>